<organism evidence="1 2">
    <name type="scientific">Nibrella viscosa</name>
    <dbReference type="NCBI Taxonomy" id="1084524"/>
    <lineage>
        <taxon>Bacteria</taxon>
        <taxon>Pseudomonadati</taxon>
        <taxon>Bacteroidota</taxon>
        <taxon>Cytophagia</taxon>
        <taxon>Cytophagales</taxon>
        <taxon>Spirosomataceae</taxon>
        <taxon>Nibrella</taxon>
    </lineage>
</organism>
<dbReference type="EMBL" id="BAABHB010000006">
    <property type="protein sequence ID" value="GAA4409933.1"/>
    <property type="molecule type" value="Genomic_DNA"/>
</dbReference>
<dbReference type="RefSeq" id="WP_345269042.1">
    <property type="nucleotide sequence ID" value="NZ_BAABHB010000006.1"/>
</dbReference>
<protein>
    <submittedName>
        <fullName evidence="1">Uncharacterized protein</fullName>
    </submittedName>
</protein>
<proteinExistence type="predicted"/>
<sequence length="179" mass="21232">MMNIEINLDALIRYRITPSQYVFLFLTHTRQYAALYKYGQEGNGFTAEEIQDLIDRDFIIDLNKDGYYYVDFFVVTDEIGKDLFETDREKAALEFWNAYPVQLRDPDTGQIYSLVKTNKPRFLADYYLRIGHSDEKHRQVMEALHYAIDKGMIDMTIRQWFDSEQWTLILEIKGLQQAA</sequence>
<gene>
    <name evidence="1" type="ORF">GCM10023187_33920</name>
</gene>
<keyword evidence="2" id="KW-1185">Reference proteome</keyword>
<comment type="caution">
    <text evidence="1">The sequence shown here is derived from an EMBL/GenBank/DDBJ whole genome shotgun (WGS) entry which is preliminary data.</text>
</comment>
<name>A0ABP8KMC8_9BACT</name>
<reference evidence="2" key="1">
    <citation type="journal article" date="2019" name="Int. J. Syst. Evol. Microbiol.">
        <title>The Global Catalogue of Microorganisms (GCM) 10K type strain sequencing project: providing services to taxonomists for standard genome sequencing and annotation.</title>
        <authorList>
            <consortium name="The Broad Institute Genomics Platform"/>
            <consortium name="The Broad Institute Genome Sequencing Center for Infectious Disease"/>
            <person name="Wu L."/>
            <person name="Ma J."/>
        </authorList>
    </citation>
    <scope>NUCLEOTIDE SEQUENCE [LARGE SCALE GENOMIC DNA]</scope>
    <source>
        <strain evidence="2">JCM 17925</strain>
    </source>
</reference>
<evidence type="ECO:0000313" key="1">
    <source>
        <dbReference type="EMBL" id="GAA4409933.1"/>
    </source>
</evidence>
<evidence type="ECO:0000313" key="2">
    <source>
        <dbReference type="Proteomes" id="UP001500936"/>
    </source>
</evidence>
<dbReference type="Proteomes" id="UP001500936">
    <property type="component" value="Unassembled WGS sequence"/>
</dbReference>
<accession>A0ABP8KMC8</accession>